<keyword evidence="3" id="KW-1003">Cell membrane</keyword>
<feature type="transmembrane region" description="Helical" evidence="7">
    <location>
        <begin position="143"/>
        <end position="164"/>
    </location>
</feature>
<evidence type="ECO:0000256" key="7">
    <source>
        <dbReference type="SAM" id="Phobius"/>
    </source>
</evidence>
<evidence type="ECO:0000313" key="9">
    <source>
        <dbReference type="EMBL" id="MBV2133679.1"/>
    </source>
</evidence>
<reference evidence="9 10" key="1">
    <citation type="submission" date="2021-06" db="EMBL/GenBank/DDBJ databases">
        <title>Differences between aerobic and microaerobic xylene degrading microbial communities.</title>
        <authorList>
            <person name="Banerjee S."/>
            <person name="Tancsics A."/>
        </authorList>
    </citation>
    <scope>NUCLEOTIDE SEQUENCE [LARGE SCALE GENOMIC DNA]</scope>
    <source>
        <strain evidence="9 10">MAP12</strain>
    </source>
</reference>
<dbReference type="CDD" id="cd03392">
    <property type="entry name" value="PAP2_like_2"/>
    <property type="match status" value="1"/>
</dbReference>
<dbReference type="PANTHER" id="PTHR30353:SF15">
    <property type="entry name" value="INNER MEMBRANE PROTEIN YABI"/>
    <property type="match status" value="1"/>
</dbReference>
<feature type="transmembrane region" description="Helical" evidence="7">
    <location>
        <begin position="352"/>
        <end position="372"/>
    </location>
</feature>
<keyword evidence="4 7" id="KW-0812">Transmembrane</keyword>
<feature type="domain" description="Phosphatidic acid phosphatase type 2/haloperoxidase" evidence="8">
    <location>
        <begin position="283"/>
        <end position="393"/>
    </location>
</feature>
<proteinExistence type="inferred from homology"/>
<dbReference type="Proteomes" id="UP000813068">
    <property type="component" value="Unassembled WGS sequence"/>
</dbReference>
<feature type="transmembrane region" description="Helical" evidence="7">
    <location>
        <begin position="283"/>
        <end position="304"/>
    </location>
</feature>
<organism evidence="9 10">
    <name type="scientific">Geopseudomonas aromaticivorans</name>
    <dbReference type="NCBI Taxonomy" id="2849492"/>
    <lineage>
        <taxon>Bacteria</taxon>
        <taxon>Pseudomonadati</taxon>
        <taxon>Pseudomonadota</taxon>
        <taxon>Gammaproteobacteria</taxon>
        <taxon>Pseudomonadales</taxon>
        <taxon>Pseudomonadaceae</taxon>
        <taxon>Geopseudomonas</taxon>
    </lineage>
</organism>
<dbReference type="RefSeq" id="WP_217682118.1">
    <property type="nucleotide sequence ID" value="NZ_JAHRGL010000030.1"/>
</dbReference>
<comment type="similarity">
    <text evidence="2">Belongs to the DedA family.</text>
</comment>
<feature type="transmembrane region" description="Helical" evidence="7">
    <location>
        <begin position="324"/>
        <end position="345"/>
    </location>
</feature>
<evidence type="ECO:0000256" key="4">
    <source>
        <dbReference type="ARBA" id="ARBA00022692"/>
    </source>
</evidence>
<feature type="transmembrane region" description="Helical" evidence="7">
    <location>
        <begin position="21"/>
        <end position="53"/>
    </location>
</feature>
<dbReference type="InterPro" id="IPR032816">
    <property type="entry name" value="VTT_dom"/>
</dbReference>
<feature type="transmembrane region" description="Helical" evidence="7">
    <location>
        <begin position="176"/>
        <end position="196"/>
    </location>
</feature>
<keyword evidence="10" id="KW-1185">Reference proteome</keyword>
<name>A0ABS6MXZ4_9GAMM</name>
<feature type="transmembrane region" description="Helical" evidence="7">
    <location>
        <begin position="409"/>
        <end position="428"/>
    </location>
</feature>
<evidence type="ECO:0000256" key="5">
    <source>
        <dbReference type="ARBA" id="ARBA00022989"/>
    </source>
</evidence>
<evidence type="ECO:0000256" key="6">
    <source>
        <dbReference type="ARBA" id="ARBA00023136"/>
    </source>
</evidence>
<dbReference type="PANTHER" id="PTHR30353">
    <property type="entry name" value="INNER MEMBRANE PROTEIN DEDA-RELATED"/>
    <property type="match status" value="1"/>
</dbReference>
<evidence type="ECO:0000256" key="1">
    <source>
        <dbReference type="ARBA" id="ARBA00004651"/>
    </source>
</evidence>
<comment type="caution">
    <text evidence="9">The sequence shown here is derived from an EMBL/GenBank/DDBJ whole genome shotgun (WGS) entry which is preliminary data.</text>
</comment>
<evidence type="ECO:0000313" key="10">
    <source>
        <dbReference type="Proteomes" id="UP000813068"/>
    </source>
</evidence>
<dbReference type="Pfam" id="PF09335">
    <property type="entry name" value="VTT_dom"/>
    <property type="match status" value="1"/>
</dbReference>
<protein>
    <submittedName>
        <fullName evidence="9">Bifunctional DedA family/phosphatase PAP2 family protein</fullName>
    </submittedName>
</protein>
<feature type="transmembrane region" description="Helical" evidence="7">
    <location>
        <begin position="378"/>
        <end position="397"/>
    </location>
</feature>
<dbReference type="EMBL" id="JAHRGL010000030">
    <property type="protein sequence ID" value="MBV2133679.1"/>
    <property type="molecule type" value="Genomic_DNA"/>
</dbReference>
<dbReference type="InterPro" id="IPR000326">
    <property type="entry name" value="PAP2/HPO"/>
</dbReference>
<keyword evidence="5 7" id="KW-1133">Transmembrane helix</keyword>
<evidence type="ECO:0000256" key="3">
    <source>
        <dbReference type="ARBA" id="ARBA00022475"/>
    </source>
</evidence>
<gene>
    <name evidence="9" type="ORF">KRX52_12845</name>
</gene>
<comment type="subcellular location">
    <subcellularLocation>
        <location evidence="1">Cell membrane</location>
        <topology evidence="1">Multi-pass membrane protein</topology>
    </subcellularLocation>
</comment>
<evidence type="ECO:0000259" key="8">
    <source>
        <dbReference type="SMART" id="SM00014"/>
    </source>
</evidence>
<feature type="transmembrane region" description="Helical" evidence="7">
    <location>
        <begin position="250"/>
        <end position="276"/>
    </location>
</feature>
<sequence>MSQWLATLTAWLGAHPEWLGLAIFLIACIECLTIVGIIVPGTVVLFAVAALAGSGALPLWQTLLLGYAGGLLGDGLSYALGRRFHQDIRRLPLLRQHPEWLAQAEFYFQRYGVASLLIGRFIGPLRPMLPTVAGMLDMPLPRFIGVSLLAAAGWALAYLLPGWTTGAALRLPLPEGFWWQAGLLFGALAVVLGLIAHASLRERRLAAALAGTLSALVLLALSVGWRHFAVLDQALLDVLQQLRTPNLDRLMAQLTLLGNSNIQVFAGALLGLLLALQRQWRALTFAALTLTGTALTTLGLKQLIGRSRPDILLQPLDSFSLPSAHSSAAFALCLTLGVLAGRGAAARSRLAWLLLAGLPAAAIALSRVYLGVHWPTDVIAGGLLAGSVCATSLALVQRHGPLAAPGPRLWWWLAPGLLLLGLLGWLAVDGSALYRY</sequence>
<evidence type="ECO:0000256" key="2">
    <source>
        <dbReference type="ARBA" id="ARBA00010792"/>
    </source>
</evidence>
<feature type="transmembrane region" description="Helical" evidence="7">
    <location>
        <begin position="59"/>
        <end position="80"/>
    </location>
</feature>
<dbReference type="SMART" id="SM00014">
    <property type="entry name" value="acidPPc"/>
    <property type="match status" value="1"/>
</dbReference>
<keyword evidence="6 7" id="KW-0472">Membrane</keyword>
<dbReference type="InterPro" id="IPR032818">
    <property type="entry name" value="DedA-like"/>
</dbReference>
<dbReference type="Pfam" id="PF01569">
    <property type="entry name" value="PAP2"/>
    <property type="match status" value="1"/>
</dbReference>
<accession>A0ABS6MXZ4</accession>
<feature type="transmembrane region" description="Helical" evidence="7">
    <location>
        <begin position="208"/>
        <end position="230"/>
    </location>
</feature>